<feature type="region of interest" description="Disordered" evidence="5">
    <location>
        <begin position="64"/>
        <end position="103"/>
    </location>
</feature>
<dbReference type="EMBL" id="PNBA02000014">
    <property type="protein sequence ID" value="KAG6401211.1"/>
    <property type="molecule type" value="Genomic_DNA"/>
</dbReference>
<dbReference type="GO" id="GO:0031047">
    <property type="term" value="P:regulatory ncRNA-mediated gene silencing"/>
    <property type="evidence" value="ECO:0007669"/>
    <property type="project" value="UniProtKB-KW"/>
</dbReference>
<evidence type="ECO:0000256" key="4">
    <source>
        <dbReference type="SAM" id="Coils"/>
    </source>
</evidence>
<dbReference type="InterPro" id="IPR005381">
    <property type="entry name" value="Znf-XS_domain"/>
</dbReference>
<evidence type="ECO:0000259" key="6">
    <source>
        <dbReference type="Pfam" id="PF03468"/>
    </source>
</evidence>
<evidence type="ECO:0000256" key="3">
    <source>
        <dbReference type="ARBA" id="ARBA00024022"/>
    </source>
</evidence>
<evidence type="ECO:0000259" key="7">
    <source>
        <dbReference type="Pfam" id="PF03470"/>
    </source>
</evidence>
<feature type="region of interest" description="Disordered" evidence="5">
    <location>
        <begin position="140"/>
        <end position="217"/>
    </location>
</feature>
<feature type="compositionally biased region" description="Acidic residues" evidence="5">
    <location>
        <begin position="185"/>
        <end position="208"/>
    </location>
</feature>
<feature type="compositionally biased region" description="Polar residues" evidence="5">
    <location>
        <begin position="169"/>
        <end position="181"/>
    </location>
</feature>
<keyword evidence="9" id="KW-1185">Reference proteome</keyword>
<feature type="coiled-coil region" evidence="4">
    <location>
        <begin position="583"/>
        <end position="610"/>
    </location>
</feature>
<reference evidence="8" key="1">
    <citation type="submission" date="2018-01" db="EMBL/GenBank/DDBJ databases">
        <authorList>
            <person name="Mao J.F."/>
        </authorList>
    </citation>
    <scope>NUCLEOTIDE SEQUENCE</scope>
    <source>
        <strain evidence="8">Huo1</strain>
        <tissue evidence="8">Leaf</tissue>
    </source>
</reference>
<organism evidence="8">
    <name type="scientific">Salvia splendens</name>
    <name type="common">Scarlet sage</name>
    <dbReference type="NCBI Taxonomy" id="180675"/>
    <lineage>
        <taxon>Eukaryota</taxon>
        <taxon>Viridiplantae</taxon>
        <taxon>Streptophyta</taxon>
        <taxon>Embryophyta</taxon>
        <taxon>Tracheophyta</taxon>
        <taxon>Spermatophyta</taxon>
        <taxon>Magnoliopsida</taxon>
        <taxon>eudicotyledons</taxon>
        <taxon>Gunneridae</taxon>
        <taxon>Pentapetalae</taxon>
        <taxon>asterids</taxon>
        <taxon>lamiids</taxon>
        <taxon>Lamiales</taxon>
        <taxon>Lamiaceae</taxon>
        <taxon>Nepetoideae</taxon>
        <taxon>Mentheae</taxon>
        <taxon>Salviinae</taxon>
        <taxon>Salvia</taxon>
        <taxon>Salvia subgen. Calosphace</taxon>
        <taxon>core Calosphace</taxon>
    </lineage>
</organism>
<dbReference type="Pfam" id="PF03468">
    <property type="entry name" value="XS"/>
    <property type="match status" value="1"/>
</dbReference>
<comment type="caution">
    <text evidence="8">The sequence shown here is derived from an EMBL/GenBank/DDBJ whole genome shotgun (WGS) entry which is preliminary data.</text>
</comment>
<dbReference type="InterPro" id="IPR005380">
    <property type="entry name" value="XS_domain"/>
</dbReference>
<evidence type="ECO:0000256" key="2">
    <source>
        <dbReference type="ARBA" id="ARBA00023158"/>
    </source>
</evidence>
<accession>A0A8X8WUI2</accession>
<sequence length="625" mass="71877">MLPEKEVLDNLGMGSPAMQNATTGDVVMSLRRGVGYSSDPSLKGKSTADVSNSSMDQLLRGVSDMNVNPTEDDGWQEYGKKSKNKNNASKQWVVPQHSTPKAWGHADTLQKLGMRTDGGTGQGSSQQYYYGRGYTKQQNYPVIPPPLKNGWGWNTRAASSQPSDDGVTQKPSAQAVNNQPFKSDEVDDESDDVDDSDDELMSDDFDSDESQKSHETRKKNKWFKEFFQCLNNLTAEQINEPERQHCPACQNGPGAITWYHGWQPLITHAKTKRSKRVKLHRELAEILDEELKRRGIIAVPAGEVFGKWKGLDERADKDIVWPPMVVILNTKHDKDDKDRWIGMGNQDLLEHFSEYSAVKACNSYGPQGHRGISMLIFEATAVGYSEADCLSEHFKVSSRDRTAWHRNKVPFYPGGQRQLYGYMAEKHDMEDFNQHSKGKSKLKYEVRSYQEMVVKQMKQMSDGNQLLMYFKNKVAKQQMNMKALEQSVEILSEMLRNTTVENQVIKLRTQKHHEQNKEEMDSQEQFYNEHIQQFYEREKLTESEANISSAEERFRRGEEISRLIQVQDKEMMDELVSKRDKLMKGHEERRSALKRKHMAEEIELEKELDEEFNKLMGKYTPAESK</sequence>
<dbReference type="AlphaFoldDB" id="A0A8X8WUI2"/>
<dbReference type="PANTHER" id="PTHR46602:SF1">
    <property type="entry name" value="PROTEIN SUPPRESSOR OF GENE SILENCING 3"/>
    <property type="match status" value="1"/>
</dbReference>
<dbReference type="Gene3D" id="3.30.70.2890">
    <property type="entry name" value="XS domain"/>
    <property type="match status" value="1"/>
</dbReference>
<keyword evidence="1 4" id="KW-0175">Coiled coil</keyword>
<evidence type="ECO:0000313" key="9">
    <source>
        <dbReference type="Proteomes" id="UP000298416"/>
    </source>
</evidence>
<comment type="similarity">
    <text evidence="3">Belongs to the SGS3 family.</text>
</comment>
<feature type="domain" description="XS" evidence="6">
    <location>
        <begin position="316"/>
        <end position="430"/>
    </location>
</feature>
<evidence type="ECO:0000256" key="5">
    <source>
        <dbReference type="SAM" id="MobiDB-lite"/>
    </source>
</evidence>
<protein>
    <recommendedName>
        <fullName evidence="10">Protein SUPPRESSOR OF GENE SILENCING 3</fullName>
    </recommendedName>
</protein>
<evidence type="ECO:0000313" key="8">
    <source>
        <dbReference type="EMBL" id="KAG6401211.1"/>
    </source>
</evidence>
<dbReference type="Proteomes" id="UP000298416">
    <property type="component" value="Unassembled WGS sequence"/>
</dbReference>
<keyword evidence="2" id="KW-0943">RNA-mediated gene silencing</keyword>
<dbReference type="InterPro" id="IPR044287">
    <property type="entry name" value="SGS3"/>
</dbReference>
<feature type="coiled-coil region" evidence="4">
    <location>
        <begin position="474"/>
        <end position="501"/>
    </location>
</feature>
<reference evidence="8" key="2">
    <citation type="submission" date="2020-08" db="EMBL/GenBank/DDBJ databases">
        <title>Plant Genome Project.</title>
        <authorList>
            <person name="Zhang R.-G."/>
        </authorList>
    </citation>
    <scope>NUCLEOTIDE SEQUENCE</scope>
    <source>
        <strain evidence="8">Huo1</strain>
        <tissue evidence="8">Leaf</tissue>
    </source>
</reference>
<evidence type="ECO:0000256" key="1">
    <source>
        <dbReference type="ARBA" id="ARBA00023054"/>
    </source>
</evidence>
<feature type="region of interest" description="Disordered" evidence="5">
    <location>
        <begin position="1"/>
        <end position="23"/>
    </location>
</feature>
<dbReference type="InterPro" id="IPR038588">
    <property type="entry name" value="XS_domain_sf"/>
</dbReference>
<dbReference type="Pfam" id="PF03470">
    <property type="entry name" value="zf-XS"/>
    <property type="match status" value="1"/>
</dbReference>
<dbReference type="PANTHER" id="PTHR46602">
    <property type="entry name" value="PROTEIN SUPPRESSOR OF GENE SILENCING 3"/>
    <property type="match status" value="1"/>
</dbReference>
<dbReference type="GO" id="GO:0051607">
    <property type="term" value="P:defense response to virus"/>
    <property type="evidence" value="ECO:0007669"/>
    <property type="project" value="InterPro"/>
</dbReference>
<name>A0A8X8WUI2_SALSN</name>
<feature type="domain" description="Zinc finger-XS" evidence="7">
    <location>
        <begin position="246"/>
        <end position="284"/>
    </location>
</feature>
<proteinExistence type="inferred from homology"/>
<evidence type="ECO:0008006" key="10">
    <source>
        <dbReference type="Google" id="ProtNLM"/>
    </source>
</evidence>
<gene>
    <name evidence="8" type="ORF">SASPL_138060</name>
</gene>